<name>A0AAD9L8Z4_PAPLA</name>
<feature type="transmembrane region" description="Helical" evidence="6">
    <location>
        <begin position="80"/>
        <end position="100"/>
    </location>
</feature>
<feature type="transmembrane region" description="Helical" evidence="6">
    <location>
        <begin position="395"/>
        <end position="414"/>
    </location>
</feature>
<feature type="domain" description="Major facilitator superfamily (MFS) profile" evidence="7">
    <location>
        <begin position="85"/>
        <end position="517"/>
    </location>
</feature>
<evidence type="ECO:0000313" key="9">
    <source>
        <dbReference type="Proteomes" id="UP001182556"/>
    </source>
</evidence>
<feature type="transmembrane region" description="Helical" evidence="6">
    <location>
        <begin position="207"/>
        <end position="231"/>
    </location>
</feature>
<dbReference type="InterPro" id="IPR036259">
    <property type="entry name" value="MFS_trans_sf"/>
</dbReference>
<feature type="transmembrane region" description="Helical" evidence="6">
    <location>
        <begin position="243"/>
        <end position="264"/>
    </location>
</feature>
<dbReference type="PANTHER" id="PTHR23502:SF184">
    <property type="entry name" value="MAJOR FACILITATOR SUPERFAMILY (MFS) PROFILE DOMAIN-CONTAINING PROTEIN"/>
    <property type="match status" value="1"/>
</dbReference>
<dbReference type="Pfam" id="PF07690">
    <property type="entry name" value="MFS_1"/>
    <property type="match status" value="1"/>
</dbReference>
<evidence type="ECO:0000256" key="5">
    <source>
        <dbReference type="SAM" id="MobiDB-lite"/>
    </source>
</evidence>
<proteinExistence type="predicted"/>
<keyword evidence="3 6" id="KW-1133">Transmembrane helix</keyword>
<feature type="transmembrane region" description="Helical" evidence="6">
    <location>
        <begin position="151"/>
        <end position="170"/>
    </location>
</feature>
<dbReference type="Gene3D" id="1.20.1250.20">
    <property type="entry name" value="MFS general substrate transporter like domains"/>
    <property type="match status" value="1"/>
</dbReference>
<feature type="compositionally biased region" description="Basic and acidic residues" evidence="5">
    <location>
        <begin position="543"/>
        <end position="555"/>
    </location>
</feature>
<dbReference type="EMBL" id="JAODAN010000001">
    <property type="protein sequence ID" value="KAK1927681.1"/>
    <property type="molecule type" value="Genomic_DNA"/>
</dbReference>
<evidence type="ECO:0000259" key="7">
    <source>
        <dbReference type="PROSITE" id="PS50850"/>
    </source>
</evidence>
<feature type="transmembrane region" description="Helical" evidence="6">
    <location>
        <begin position="350"/>
        <end position="374"/>
    </location>
</feature>
<feature type="transmembrane region" description="Helical" evidence="6">
    <location>
        <begin position="420"/>
        <end position="444"/>
    </location>
</feature>
<feature type="transmembrane region" description="Helical" evidence="6">
    <location>
        <begin position="485"/>
        <end position="508"/>
    </location>
</feature>
<evidence type="ECO:0000256" key="3">
    <source>
        <dbReference type="ARBA" id="ARBA00022989"/>
    </source>
</evidence>
<feature type="transmembrane region" description="Helical" evidence="6">
    <location>
        <begin position="309"/>
        <end position="330"/>
    </location>
</feature>
<evidence type="ECO:0000256" key="2">
    <source>
        <dbReference type="ARBA" id="ARBA00022692"/>
    </source>
</evidence>
<feature type="transmembrane region" description="Helical" evidence="6">
    <location>
        <begin position="451"/>
        <end position="473"/>
    </location>
</feature>
<evidence type="ECO:0000256" key="1">
    <source>
        <dbReference type="ARBA" id="ARBA00004141"/>
    </source>
</evidence>
<keyword evidence="2 6" id="KW-0812">Transmembrane</keyword>
<evidence type="ECO:0000313" key="8">
    <source>
        <dbReference type="EMBL" id="KAK1927681.1"/>
    </source>
</evidence>
<reference evidence="8" key="1">
    <citation type="submission" date="2023-02" db="EMBL/GenBank/DDBJ databases">
        <title>Identification and recombinant expression of a fungal hydrolase from Papiliotrema laurentii that hydrolyzes apple cutin and clears colloidal polyester polyurethane.</title>
        <authorList>
            <consortium name="DOE Joint Genome Institute"/>
            <person name="Roman V.A."/>
            <person name="Bojanowski C."/>
            <person name="Crable B.R."/>
            <person name="Wagner D.N."/>
            <person name="Hung C.S."/>
            <person name="Nadeau L.J."/>
            <person name="Schratz L."/>
            <person name="Haridas S."/>
            <person name="Pangilinan J."/>
            <person name="Lipzen A."/>
            <person name="Na H."/>
            <person name="Yan M."/>
            <person name="Ng V."/>
            <person name="Grigoriev I.V."/>
            <person name="Spatafora J.W."/>
            <person name="Barlow D."/>
            <person name="Biffinger J."/>
            <person name="Kelley-Loughnane N."/>
            <person name="Varaljay V.A."/>
            <person name="Crookes-Goodson W.J."/>
        </authorList>
    </citation>
    <scope>NUCLEOTIDE SEQUENCE</scope>
    <source>
        <strain evidence="8">5307AH</strain>
    </source>
</reference>
<dbReference type="SUPFAM" id="SSF103473">
    <property type="entry name" value="MFS general substrate transporter"/>
    <property type="match status" value="1"/>
</dbReference>
<feature type="transmembrane region" description="Helical" evidence="6">
    <location>
        <begin position="120"/>
        <end position="139"/>
    </location>
</feature>
<evidence type="ECO:0000256" key="4">
    <source>
        <dbReference type="ARBA" id="ARBA00023136"/>
    </source>
</evidence>
<dbReference type="GO" id="GO:0005886">
    <property type="term" value="C:plasma membrane"/>
    <property type="evidence" value="ECO:0007669"/>
    <property type="project" value="TreeGrafter"/>
</dbReference>
<comment type="caution">
    <text evidence="8">The sequence shown here is derived from an EMBL/GenBank/DDBJ whole genome shotgun (WGS) entry which is preliminary data.</text>
</comment>
<dbReference type="PANTHER" id="PTHR23502">
    <property type="entry name" value="MAJOR FACILITATOR SUPERFAMILY"/>
    <property type="match status" value="1"/>
</dbReference>
<dbReference type="InterPro" id="IPR020846">
    <property type="entry name" value="MFS_dom"/>
</dbReference>
<dbReference type="Proteomes" id="UP001182556">
    <property type="component" value="Unassembled WGS sequence"/>
</dbReference>
<comment type="subcellular location">
    <subcellularLocation>
        <location evidence="1">Membrane</location>
        <topology evidence="1">Multi-pass membrane protein</topology>
    </subcellularLocation>
</comment>
<protein>
    <submittedName>
        <fullName evidence="8">Transporter</fullName>
    </submittedName>
</protein>
<organism evidence="8 9">
    <name type="scientific">Papiliotrema laurentii</name>
    <name type="common">Cryptococcus laurentii</name>
    <dbReference type="NCBI Taxonomy" id="5418"/>
    <lineage>
        <taxon>Eukaryota</taxon>
        <taxon>Fungi</taxon>
        <taxon>Dikarya</taxon>
        <taxon>Basidiomycota</taxon>
        <taxon>Agaricomycotina</taxon>
        <taxon>Tremellomycetes</taxon>
        <taxon>Tremellales</taxon>
        <taxon>Rhynchogastremaceae</taxon>
        <taxon>Papiliotrema</taxon>
    </lineage>
</organism>
<accession>A0AAD9L8Z4</accession>
<dbReference type="AlphaFoldDB" id="A0AAD9L8Z4"/>
<keyword evidence="9" id="KW-1185">Reference proteome</keyword>
<keyword evidence="4 6" id="KW-0472">Membrane</keyword>
<sequence length="636" mass="69230">MQSSAASTLYEANAVETPKGQSLPKPVESYTLKKTIWRPYVTPFENILNHKYPGSGTEADPYIVDWLPHDPEDPQRWSTAYKWVTIAVAAIATMAVALSSSAYAGGVPSLMKEFGASRELLIAGVSLFVVGFAFGPLMWAPLSEIYGRRIIFVISYTFLTLWQGVTAASQNVGTVLVFRFLAGFFGSSPLANAGGTISDVLDANQRGLGMALFAAAPFLGPSLGPITGGFLGESAGWRWVEGYLAILSGVLTLLIIFFGAETYAPYLLRQRAQTLSTVTGKVYRFRSDAKQPLNVKALLISSMLRPWKFLLFEPIVIVLTIYTALVYGVLYLNFAAYPIVFQQHRGWSTGIGGLAFLGILVGTILSVILSVFYINPKYVKTAKKRGGRALPEDRLPPAIWGGVLIVIGLAGFAATDSPNIHWIAPIIFGIPFGTGVIVMFLSVLGYLIDSYTIYAASVLAANSVLRSLFGAAFPLFTSYMYDALGIHWAAALPGFIALACIPFIVVFYKYGAQIRAKCKYSADAERQMNAIIAARMAAMQAAKDEESNVETKPRSGSDTTAQVTEATEEPESRITEAPAAELVGERHAHPAGGFSEEEYALYEALADRDEVDLSDDERLRLEDLHRQFNYSKAKPQ</sequence>
<dbReference type="GO" id="GO:0022857">
    <property type="term" value="F:transmembrane transporter activity"/>
    <property type="evidence" value="ECO:0007669"/>
    <property type="project" value="InterPro"/>
</dbReference>
<dbReference type="FunFam" id="1.20.1250.20:FF:000011">
    <property type="entry name" value="MFS multidrug transporter, putative"/>
    <property type="match status" value="1"/>
</dbReference>
<dbReference type="PROSITE" id="PS50850">
    <property type="entry name" value="MFS"/>
    <property type="match status" value="1"/>
</dbReference>
<feature type="region of interest" description="Disordered" evidence="5">
    <location>
        <begin position="543"/>
        <end position="591"/>
    </location>
</feature>
<dbReference type="CDD" id="cd17323">
    <property type="entry name" value="MFS_Tpo1_MDR_like"/>
    <property type="match status" value="1"/>
</dbReference>
<feature type="compositionally biased region" description="Polar residues" evidence="5">
    <location>
        <begin position="556"/>
        <end position="565"/>
    </location>
</feature>
<feature type="transmembrane region" description="Helical" evidence="6">
    <location>
        <begin position="176"/>
        <end position="195"/>
    </location>
</feature>
<dbReference type="InterPro" id="IPR011701">
    <property type="entry name" value="MFS"/>
</dbReference>
<gene>
    <name evidence="8" type="ORF">DB88DRAFT_478876</name>
</gene>
<evidence type="ECO:0000256" key="6">
    <source>
        <dbReference type="SAM" id="Phobius"/>
    </source>
</evidence>